<feature type="region of interest" description="Disordered" evidence="1">
    <location>
        <begin position="29"/>
        <end position="66"/>
    </location>
</feature>
<feature type="non-terminal residue" evidence="2">
    <location>
        <position position="82"/>
    </location>
</feature>
<keyword evidence="3" id="KW-1185">Reference proteome</keyword>
<comment type="caution">
    <text evidence="2">The sequence shown here is derived from an EMBL/GenBank/DDBJ whole genome shotgun (WGS) entry which is preliminary data.</text>
</comment>
<dbReference type="Proteomes" id="UP001189429">
    <property type="component" value="Unassembled WGS sequence"/>
</dbReference>
<name>A0ABN9SVG8_9DINO</name>
<dbReference type="EMBL" id="CAUYUJ010013558">
    <property type="protein sequence ID" value="CAK0836406.1"/>
    <property type="molecule type" value="Genomic_DNA"/>
</dbReference>
<gene>
    <name evidence="2" type="ORF">PCOR1329_LOCUS32894</name>
</gene>
<organism evidence="2 3">
    <name type="scientific">Prorocentrum cordatum</name>
    <dbReference type="NCBI Taxonomy" id="2364126"/>
    <lineage>
        <taxon>Eukaryota</taxon>
        <taxon>Sar</taxon>
        <taxon>Alveolata</taxon>
        <taxon>Dinophyceae</taxon>
        <taxon>Prorocentrales</taxon>
        <taxon>Prorocentraceae</taxon>
        <taxon>Prorocentrum</taxon>
    </lineage>
</organism>
<sequence>MRRQKGQRAQLAYEACACYEDRLCGVRRKRASRGAQAPDQSEGAPYLSLDGLSAHAPTDAEPSGYGGVQITVMRRALAPRIK</sequence>
<reference evidence="2" key="1">
    <citation type="submission" date="2023-10" db="EMBL/GenBank/DDBJ databases">
        <authorList>
            <person name="Chen Y."/>
            <person name="Shah S."/>
            <person name="Dougan E. K."/>
            <person name="Thang M."/>
            <person name="Chan C."/>
        </authorList>
    </citation>
    <scope>NUCLEOTIDE SEQUENCE [LARGE SCALE GENOMIC DNA]</scope>
</reference>
<evidence type="ECO:0000313" key="2">
    <source>
        <dbReference type="EMBL" id="CAK0836406.1"/>
    </source>
</evidence>
<accession>A0ABN9SVG8</accession>
<protein>
    <submittedName>
        <fullName evidence="2">Uncharacterized protein</fullName>
    </submittedName>
</protein>
<proteinExistence type="predicted"/>
<evidence type="ECO:0000313" key="3">
    <source>
        <dbReference type="Proteomes" id="UP001189429"/>
    </source>
</evidence>
<evidence type="ECO:0000256" key="1">
    <source>
        <dbReference type="SAM" id="MobiDB-lite"/>
    </source>
</evidence>